<keyword evidence="2" id="KW-1185">Reference proteome</keyword>
<evidence type="ECO:0000313" key="2">
    <source>
        <dbReference type="Proteomes" id="UP000499080"/>
    </source>
</evidence>
<dbReference type="Proteomes" id="UP000499080">
    <property type="component" value="Unassembled WGS sequence"/>
</dbReference>
<evidence type="ECO:0000313" key="1">
    <source>
        <dbReference type="EMBL" id="GBN33870.1"/>
    </source>
</evidence>
<name>A0A4Y2N5I6_ARAVE</name>
<proteinExistence type="predicted"/>
<sequence>MKAYEHHRYAIRVACHTTLIFVIKKTLLLYTITAVNLVEIPQSNHQTGIDNLYFYMKAYDLDMSSSVVCPLSMVLPVHCLWVNIVEIPQPNHQTDIDNLYFIYMTSRYVIKSHTPTPPSIFD</sequence>
<organism evidence="1 2">
    <name type="scientific">Araneus ventricosus</name>
    <name type="common">Orbweaver spider</name>
    <name type="synonym">Epeira ventricosa</name>
    <dbReference type="NCBI Taxonomy" id="182803"/>
    <lineage>
        <taxon>Eukaryota</taxon>
        <taxon>Metazoa</taxon>
        <taxon>Ecdysozoa</taxon>
        <taxon>Arthropoda</taxon>
        <taxon>Chelicerata</taxon>
        <taxon>Arachnida</taxon>
        <taxon>Araneae</taxon>
        <taxon>Araneomorphae</taxon>
        <taxon>Entelegynae</taxon>
        <taxon>Araneoidea</taxon>
        <taxon>Araneidae</taxon>
        <taxon>Araneus</taxon>
    </lineage>
</organism>
<gene>
    <name evidence="1" type="ORF">AVEN_21902_1</name>
</gene>
<comment type="caution">
    <text evidence="1">The sequence shown here is derived from an EMBL/GenBank/DDBJ whole genome shotgun (WGS) entry which is preliminary data.</text>
</comment>
<reference evidence="1 2" key="1">
    <citation type="journal article" date="2019" name="Sci. Rep.">
        <title>Orb-weaving spider Araneus ventricosus genome elucidates the spidroin gene catalogue.</title>
        <authorList>
            <person name="Kono N."/>
            <person name="Nakamura H."/>
            <person name="Ohtoshi R."/>
            <person name="Moran D.A.P."/>
            <person name="Shinohara A."/>
            <person name="Yoshida Y."/>
            <person name="Fujiwara M."/>
            <person name="Mori M."/>
            <person name="Tomita M."/>
            <person name="Arakawa K."/>
        </authorList>
    </citation>
    <scope>NUCLEOTIDE SEQUENCE [LARGE SCALE GENOMIC DNA]</scope>
</reference>
<accession>A0A4Y2N5I6</accession>
<protein>
    <submittedName>
        <fullName evidence="1">Uncharacterized protein</fullName>
    </submittedName>
</protein>
<dbReference type="AlphaFoldDB" id="A0A4Y2N5I6"/>
<dbReference type="EMBL" id="BGPR01008442">
    <property type="protein sequence ID" value="GBN33870.1"/>
    <property type="molecule type" value="Genomic_DNA"/>
</dbReference>